<comment type="function">
    <text evidence="6">Specifically methylates the N7 position of guanine in position 527 of 16S rRNA.</text>
</comment>
<dbReference type="RefSeq" id="WP_041111536.1">
    <property type="nucleotide sequence ID" value="NZ_CP004373.1"/>
</dbReference>
<dbReference type="AlphaFoldDB" id="A0A067Z3F7"/>
<accession>A0A067Z3F7</accession>
<comment type="subcellular location">
    <subcellularLocation>
        <location evidence="6">Cytoplasm</location>
    </subcellularLocation>
</comment>
<evidence type="ECO:0000256" key="1">
    <source>
        <dbReference type="ARBA" id="ARBA00022490"/>
    </source>
</evidence>
<dbReference type="HOGENOM" id="CLU_065341_1_1_5"/>
<reference evidence="7 8" key="1">
    <citation type="journal article" date="2015" name="Appl. Microbiol. Biotechnol.">
        <title>The consequence of an additional NADH dehydrogenase paralog on the growth of Gluconobacter oxydans DSM3504.</title>
        <authorList>
            <person name="Kostner D."/>
            <person name="Luchterhand B."/>
            <person name="Junker A."/>
            <person name="Volland S."/>
            <person name="Daniel R."/>
            <person name="Buchs J."/>
            <person name="Liebl W."/>
            <person name="Ehrenreich A."/>
        </authorList>
    </citation>
    <scope>NUCLEOTIDE SEQUENCE [LARGE SCALE GENOMIC DNA]</scope>
    <source>
        <strain evidence="7">DSM 3504</strain>
    </source>
</reference>
<gene>
    <name evidence="6 7" type="primary">rsmG</name>
    <name evidence="7" type="ORF">GLS_c11330</name>
</gene>
<dbReference type="GeneID" id="56905367"/>
<dbReference type="GO" id="GO:0005829">
    <property type="term" value="C:cytosol"/>
    <property type="evidence" value="ECO:0007669"/>
    <property type="project" value="TreeGrafter"/>
</dbReference>
<dbReference type="PANTHER" id="PTHR31760">
    <property type="entry name" value="S-ADENOSYL-L-METHIONINE-DEPENDENT METHYLTRANSFERASES SUPERFAMILY PROTEIN"/>
    <property type="match status" value="1"/>
</dbReference>
<dbReference type="NCBIfam" id="TIGR00138">
    <property type="entry name" value="rsmG_gidB"/>
    <property type="match status" value="1"/>
</dbReference>
<keyword evidence="4 6" id="KW-0808">Transferase</keyword>
<comment type="similarity">
    <text evidence="6">Belongs to the methyltransferase superfamily. RNA methyltransferase RsmG family.</text>
</comment>
<evidence type="ECO:0000256" key="5">
    <source>
        <dbReference type="ARBA" id="ARBA00022691"/>
    </source>
</evidence>
<dbReference type="Proteomes" id="UP000031656">
    <property type="component" value="Chromosome"/>
</dbReference>
<comment type="catalytic activity">
    <reaction evidence="6">
        <text>guanosine(527) in 16S rRNA + S-adenosyl-L-methionine = N(7)-methylguanosine(527) in 16S rRNA + S-adenosyl-L-homocysteine</text>
        <dbReference type="Rhea" id="RHEA:42732"/>
        <dbReference type="Rhea" id="RHEA-COMP:10209"/>
        <dbReference type="Rhea" id="RHEA-COMP:10210"/>
        <dbReference type="ChEBI" id="CHEBI:57856"/>
        <dbReference type="ChEBI" id="CHEBI:59789"/>
        <dbReference type="ChEBI" id="CHEBI:74269"/>
        <dbReference type="ChEBI" id="CHEBI:74480"/>
        <dbReference type="EC" id="2.1.1.170"/>
    </reaction>
</comment>
<name>A0A067Z3F7_GLUOY</name>
<evidence type="ECO:0000256" key="6">
    <source>
        <dbReference type="HAMAP-Rule" id="MF_00074"/>
    </source>
</evidence>
<evidence type="ECO:0000256" key="3">
    <source>
        <dbReference type="ARBA" id="ARBA00022603"/>
    </source>
</evidence>
<dbReference type="PIRSF" id="PIRSF003078">
    <property type="entry name" value="GidB"/>
    <property type="match status" value="1"/>
</dbReference>
<dbReference type="PANTHER" id="PTHR31760:SF0">
    <property type="entry name" value="S-ADENOSYL-L-METHIONINE-DEPENDENT METHYLTRANSFERASES SUPERFAMILY PROTEIN"/>
    <property type="match status" value="1"/>
</dbReference>
<evidence type="ECO:0000313" key="7">
    <source>
        <dbReference type="EMBL" id="AHK71038.1"/>
    </source>
</evidence>
<keyword evidence="3 6" id="KW-0489">Methyltransferase</keyword>
<dbReference type="SUPFAM" id="SSF53335">
    <property type="entry name" value="S-adenosyl-L-methionine-dependent methyltransferases"/>
    <property type="match status" value="1"/>
</dbReference>
<dbReference type="InterPro" id="IPR029063">
    <property type="entry name" value="SAM-dependent_MTases_sf"/>
</dbReference>
<sequence length="193" mass="21092">MTTVSRETHERLERFADLLVQWNAKINLVSPRDIAQLWPRHIEDSLQLAELIPAGATITDLGSGGGFPGIILAIATGNPVTLIESDQRKCAFLREAGRICEAKVTVIAKRIEAASPPPADIITARALAPLNRLLEWARPLLKEDGFCLFLKGQKAQAELTEASADWHMSHSIIPSRTDPGGAIIKVSDFKRVV</sequence>
<dbReference type="Gene3D" id="3.40.50.150">
    <property type="entry name" value="Vaccinia Virus protein VP39"/>
    <property type="match status" value="1"/>
</dbReference>
<dbReference type="GO" id="GO:0070043">
    <property type="term" value="F:rRNA (guanine-N7-)-methyltransferase activity"/>
    <property type="evidence" value="ECO:0007669"/>
    <property type="project" value="UniProtKB-UniRule"/>
</dbReference>
<feature type="binding site" evidence="6">
    <location>
        <position position="62"/>
    </location>
    <ligand>
        <name>S-adenosyl-L-methionine</name>
        <dbReference type="ChEBI" id="CHEBI:59789"/>
    </ligand>
</feature>
<dbReference type="InterPro" id="IPR003682">
    <property type="entry name" value="rRNA_ssu_MeTfrase_G"/>
</dbReference>
<feature type="binding site" evidence="6">
    <location>
        <position position="125"/>
    </location>
    <ligand>
        <name>S-adenosyl-L-methionine</name>
        <dbReference type="ChEBI" id="CHEBI:59789"/>
    </ligand>
</feature>
<protein>
    <recommendedName>
        <fullName evidence="6">Ribosomal RNA small subunit methyltransferase G</fullName>
        <ecNumber evidence="6">2.1.1.170</ecNumber>
    </recommendedName>
    <alternativeName>
        <fullName evidence="6">16S rRNA 7-methylguanosine methyltransferase</fullName>
        <shortName evidence="6">16S rRNA m7G methyltransferase</shortName>
    </alternativeName>
</protein>
<organism evidence="7 8">
    <name type="scientific">Gluconobacter oxydans DSM 3504</name>
    <dbReference type="NCBI Taxonomy" id="1288313"/>
    <lineage>
        <taxon>Bacteria</taxon>
        <taxon>Pseudomonadati</taxon>
        <taxon>Pseudomonadota</taxon>
        <taxon>Alphaproteobacteria</taxon>
        <taxon>Acetobacterales</taxon>
        <taxon>Acetobacteraceae</taxon>
        <taxon>Gluconobacter</taxon>
    </lineage>
</organism>
<keyword evidence="5 6" id="KW-0949">S-adenosyl-L-methionine</keyword>
<dbReference type="EC" id="2.1.1.170" evidence="6"/>
<feature type="binding site" evidence="6">
    <location>
        <begin position="111"/>
        <end position="112"/>
    </location>
    <ligand>
        <name>S-adenosyl-L-methionine</name>
        <dbReference type="ChEBI" id="CHEBI:59789"/>
    </ligand>
</feature>
<evidence type="ECO:0000313" key="8">
    <source>
        <dbReference type="Proteomes" id="UP000031656"/>
    </source>
</evidence>
<keyword evidence="1 6" id="KW-0963">Cytoplasm</keyword>
<dbReference type="HAMAP" id="MF_00074">
    <property type="entry name" value="16SrRNA_methyltr_G"/>
    <property type="match status" value="1"/>
</dbReference>
<dbReference type="Pfam" id="PF02527">
    <property type="entry name" value="GidB"/>
    <property type="match status" value="1"/>
</dbReference>
<dbReference type="EMBL" id="CP004373">
    <property type="protein sequence ID" value="AHK71038.1"/>
    <property type="molecule type" value="Genomic_DNA"/>
</dbReference>
<keyword evidence="2 6" id="KW-0698">rRNA processing</keyword>
<evidence type="ECO:0000256" key="4">
    <source>
        <dbReference type="ARBA" id="ARBA00022679"/>
    </source>
</evidence>
<dbReference type="KEGG" id="goy:GLS_c11330"/>
<comment type="caution">
    <text evidence="6">Lacks conserved residue(s) required for the propagation of feature annotation.</text>
</comment>
<proteinExistence type="inferred from homology"/>
<evidence type="ECO:0000256" key="2">
    <source>
        <dbReference type="ARBA" id="ARBA00022552"/>
    </source>
</evidence>
<feature type="binding site" evidence="6">
    <location>
        <position position="67"/>
    </location>
    <ligand>
        <name>S-adenosyl-L-methionine</name>
        <dbReference type="ChEBI" id="CHEBI:59789"/>
    </ligand>
</feature>